<dbReference type="Pfam" id="PF00356">
    <property type="entry name" value="LacI"/>
    <property type="match status" value="1"/>
</dbReference>
<feature type="region of interest" description="Disordered" evidence="5">
    <location>
        <begin position="1"/>
        <end position="36"/>
    </location>
</feature>
<dbReference type="PANTHER" id="PTHR30146:SF148">
    <property type="entry name" value="HTH-TYPE TRANSCRIPTIONAL REPRESSOR PURR-RELATED"/>
    <property type="match status" value="1"/>
</dbReference>
<dbReference type="SMART" id="SM00354">
    <property type="entry name" value="HTH_LACI"/>
    <property type="match status" value="1"/>
</dbReference>
<evidence type="ECO:0000256" key="3">
    <source>
        <dbReference type="ARBA" id="ARBA00023125"/>
    </source>
</evidence>
<sequence>MRNAAPDQGVARVQGFRCPGGTGAVEKRESSVPDRRPLLRDVAQRANASVSLVSHALNGSGRVSEETRARILKAAEELGYRSNRYARLLRTGRREDVGVVIRNMHNPMFLDVLTSLEEAARREDRALLVTNSRYDVAEQRKLLDHLLDLGVGRIVIAPVAGLTDLRAWQAEHPEVHVVALNATGGDGEGAAPGAPGLGSVNPDHRAAVGLALALVAERGHRAVDFVAAPAGLASDTVRERAFAEACAAHGIVGRVRRTPLDARAVSGFLADDLRARVLGAGVPEHPCYLFNSDYLAAVAYGVAADLGLRVGRDLSVVGHDDLPTSALLDPGLTTLAFDRTRVGVEALRLVVEAPGEHVVLPVELRVRGSVADLGAR</sequence>
<dbReference type="InterPro" id="IPR000843">
    <property type="entry name" value="HTH_LacI"/>
</dbReference>
<dbReference type="CDD" id="cd06267">
    <property type="entry name" value="PBP1_LacI_sugar_binding-like"/>
    <property type="match status" value="1"/>
</dbReference>
<keyword evidence="8" id="KW-1185">Reference proteome</keyword>
<dbReference type="InterPro" id="IPR028082">
    <property type="entry name" value="Peripla_BP_I"/>
</dbReference>
<dbReference type="EMBL" id="QKWH01000004">
    <property type="protein sequence ID" value="PZR53565.1"/>
    <property type="molecule type" value="Genomic_DNA"/>
</dbReference>
<keyword evidence="2" id="KW-0805">Transcription regulation</keyword>
<evidence type="ECO:0000313" key="8">
    <source>
        <dbReference type="Proteomes" id="UP000248783"/>
    </source>
</evidence>
<dbReference type="SUPFAM" id="SSF53822">
    <property type="entry name" value="Periplasmic binding protein-like I"/>
    <property type="match status" value="1"/>
</dbReference>
<evidence type="ECO:0000313" key="7">
    <source>
        <dbReference type="EMBL" id="PZR53565.1"/>
    </source>
</evidence>
<dbReference type="SUPFAM" id="SSF47413">
    <property type="entry name" value="lambda repressor-like DNA-binding domains"/>
    <property type="match status" value="1"/>
</dbReference>
<dbReference type="Gene3D" id="1.10.260.40">
    <property type="entry name" value="lambda repressor-like DNA-binding domains"/>
    <property type="match status" value="1"/>
</dbReference>
<comment type="caution">
    <text evidence="7">The sequence shown here is derived from an EMBL/GenBank/DDBJ whole genome shotgun (WGS) entry which is preliminary data.</text>
</comment>
<dbReference type="Gene3D" id="3.40.50.2300">
    <property type="match status" value="2"/>
</dbReference>
<evidence type="ECO:0000256" key="4">
    <source>
        <dbReference type="ARBA" id="ARBA00023163"/>
    </source>
</evidence>
<dbReference type="PANTHER" id="PTHR30146">
    <property type="entry name" value="LACI-RELATED TRANSCRIPTIONAL REPRESSOR"/>
    <property type="match status" value="1"/>
</dbReference>
<evidence type="ECO:0000259" key="6">
    <source>
        <dbReference type="PROSITE" id="PS50932"/>
    </source>
</evidence>
<feature type="domain" description="HTH lacI-type" evidence="6">
    <location>
        <begin position="37"/>
        <end position="91"/>
    </location>
</feature>
<name>A0A2W5X031_9MICO</name>
<keyword evidence="4" id="KW-0804">Transcription</keyword>
<accession>A0A2W5X031</accession>
<evidence type="ECO:0000256" key="1">
    <source>
        <dbReference type="ARBA" id="ARBA00022491"/>
    </source>
</evidence>
<feature type="compositionally biased region" description="Basic and acidic residues" evidence="5">
    <location>
        <begin position="25"/>
        <end position="36"/>
    </location>
</feature>
<reference evidence="7 8" key="1">
    <citation type="submission" date="2018-06" db="EMBL/GenBank/DDBJ databases">
        <title>Whole genome sequencing of a novel hydrocarbon degrading bacterial strain, PW21 isolated from oil contaminated produced water sample.</title>
        <authorList>
            <person name="Nagkirti P."/>
            <person name="Shaikh A."/>
            <person name="Gowdaman V."/>
            <person name="Engineer A.E."/>
            <person name="Dagar S."/>
            <person name="Dhakephalkar P.K."/>
        </authorList>
    </citation>
    <scope>NUCLEOTIDE SEQUENCE [LARGE SCALE GENOMIC DNA]</scope>
    <source>
        <strain evidence="7 8">PW21</strain>
    </source>
</reference>
<dbReference type="Proteomes" id="UP000248783">
    <property type="component" value="Unassembled WGS sequence"/>
</dbReference>
<keyword evidence="1" id="KW-0678">Repressor</keyword>
<dbReference type="CDD" id="cd01392">
    <property type="entry name" value="HTH_LacI"/>
    <property type="match status" value="1"/>
</dbReference>
<evidence type="ECO:0000256" key="2">
    <source>
        <dbReference type="ARBA" id="ARBA00023015"/>
    </source>
</evidence>
<dbReference type="AlphaFoldDB" id="A0A2W5X031"/>
<protein>
    <submittedName>
        <fullName evidence="7">LacI family transcriptional regulator</fullName>
    </submittedName>
</protein>
<dbReference type="GO" id="GO:0003700">
    <property type="term" value="F:DNA-binding transcription factor activity"/>
    <property type="evidence" value="ECO:0007669"/>
    <property type="project" value="TreeGrafter"/>
</dbReference>
<evidence type="ECO:0000256" key="5">
    <source>
        <dbReference type="SAM" id="MobiDB-lite"/>
    </source>
</evidence>
<dbReference type="Pfam" id="PF13377">
    <property type="entry name" value="Peripla_BP_3"/>
    <property type="match status" value="1"/>
</dbReference>
<dbReference type="InterPro" id="IPR046335">
    <property type="entry name" value="LacI/GalR-like_sensor"/>
</dbReference>
<dbReference type="InterPro" id="IPR010982">
    <property type="entry name" value="Lambda_DNA-bd_dom_sf"/>
</dbReference>
<keyword evidence="3" id="KW-0238">DNA-binding</keyword>
<gene>
    <name evidence="7" type="ORF">DNL40_07720</name>
</gene>
<organism evidence="7 8">
    <name type="scientific">Xylanimonas oleitrophica</name>
    <dbReference type="NCBI Taxonomy" id="2607479"/>
    <lineage>
        <taxon>Bacteria</taxon>
        <taxon>Bacillati</taxon>
        <taxon>Actinomycetota</taxon>
        <taxon>Actinomycetes</taxon>
        <taxon>Micrococcales</taxon>
        <taxon>Promicromonosporaceae</taxon>
        <taxon>Xylanimonas</taxon>
    </lineage>
</organism>
<dbReference type="GO" id="GO:0000976">
    <property type="term" value="F:transcription cis-regulatory region binding"/>
    <property type="evidence" value="ECO:0007669"/>
    <property type="project" value="TreeGrafter"/>
</dbReference>
<dbReference type="PROSITE" id="PS50932">
    <property type="entry name" value="HTH_LACI_2"/>
    <property type="match status" value="1"/>
</dbReference>
<proteinExistence type="predicted"/>